<evidence type="ECO:0000313" key="2">
    <source>
        <dbReference type="EMBL" id="GBG84596.1"/>
    </source>
</evidence>
<keyword evidence="3" id="KW-1185">Reference proteome</keyword>
<proteinExistence type="predicted"/>
<dbReference type="EMBL" id="BFEA01000482">
    <property type="protein sequence ID" value="GBG84596.1"/>
    <property type="molecule type" value="Genomic_DNA"/>
</dbReference>
<organism evidence="2 3">
    <name type="scientific">Chara braunii</name>
    <name type="common">Braun's stonewort</name>
    <dbReference type="NCBI Taxonomy" id="69332"/>
    <lineage>
        <taxon>Eukaryota</taxon>
        <taxon>Viridiplantae</taxon>
        <taxon>Streptophyta</taxon>
        <taxon>Charophyceae</taxon>
        <taxon>Charales</taxon>
        <taxon>Characeae</taxon>
        <taxon>Chara</taxon>
    </lineage>
</organism>
<protein>
    <submittedName>
        <fullName evidence="2">Uncharacterized protein</fullName>
    </submittedName>
</protein>
<feature type="compositionally biased region" description="Basic and acidic residues" evidence="1">
    <location>
        <begin position="289"/>
        <end position="303"/>
    </location>
</feature>
<evidence type="ECO:0000313" key="3">
    <source>
        <dbReference type="Proteomes" id="UP000265515"/>
    </source>
</evidence>
<dbReference type="AlphaFoldDB" id="A0A388LQJ0"/>
<feature type="region of interest" description="Disordered" evidence="1">
    <location>
        <begin position="238"/>
        <end position="334"/>
    </location>
</feature>
<reference evidence="2 3" key="1">
    <citation type="journal article" date="2018" name="Cell">
        <title>The Chara Genome: Secondary Complexity and Implications for Plant Terrestrialization.</title>
        <authorList>
            <person name="Nishiyama T."/>
            <person name="Sakayama H."/>
            <person name="Vries J.D."/>
            <person name="Buschmann H."/>
            <person name="Saint-Marcoux D."/>
            <person name="Ullrich K.K."/>
            <person name="Haas F.B."/>
            <person name="Vanderstraeten L."/>
            <person name="Becker D."/>
            <person name="Lang D."/>
            <person name="Vosolsobe S."/>
            <person name="Rombauts S."/>
            <person name="Wilhelmsson P.K.I."/>
            <person name="Janitza P."/>
            <person name="Kern R."/>
            <person name="Heyl A."/>
            <person name="Rumpler F."/>
            <person name="Villalobos L.I.A.C."/>
            <person name="Clay J.M."/>
            <person name="Skokan R."/>
            <person name="Toyoda A."/>
            <person name="Suzuki Y."/>
            <person name="Kagoshima H."/>
            <person name="Schijlen E."/>
            <person name="Tajeshwar N."/>
            <person name="Catarino B."/>
            <person name="Hetherington A.J."/>
            <person name="Saltykova A."/>
            <person name="Bonnot C."/>
            <person name="Breuninger H."/>
            <person name="Symeonidi A."/>
            <person name="Radhakrishnan G.V."/>
            <person name="Van Nieuwerburgh F."/>
            <person name="Deforce D."/>
            <person name="Chang C."/>
            <person name="Karol K.G."/>
            <person name="Hedrich R."/>
            <person name="Ulvskov P."/>
            <person name="Glockner G."/>
            <person name="Delwiche C.F."/>
            <person name="Petrasek J."/>
            <person name="Van de Peer Y."/>
            <person name="Friml J."/>
            <person name="Beilby M."/>
            <person name="Dolan L."/>
            <person name="Kohara Y."/>
            <person name="Sugano S."/>
            <person name="Fujiyama A."/>
            <person name="Delaux P.-M."/>
            <person name="Quint M."/>
            <person name="TheiBen G."/>
            <person name="Hagemann M."/>
            <person name="Harholt J."/>
            <person name="Dunand C."/>
            <person name="Zachgo S."/>
            <person name="Langdale J."/>
            <person name="Maumus F."/>
            <person name="Straeten D.V.D."/>
            <person name="Gould S.B."/>
            <person name="Rensing S.A."/>
        </authorList>
    </citation>
    <scope>NUCLEOTIDE SEQUENCE [LARGE SCALE GENOMIC DNA]</scope>
    <source>
        <strain evidence="2 3">S276</strain>
    </source>
</reference>
<evidence type="ECO:0000256" key="1">
    <source>
        <dbReference type="SAM" id="MobiDB-lite"/>
    </source>
</evidence>
<dbReference type="Proteomes" id="UP000265515">
    <property type="component" value="Unassembled WGS sequence"/>
</dbReference>
<gene>
    <name evidence="2" type="ORF">CBR_g38879</name>
</gene>
<comment type="caution">
    <text evidence="2">The sequence shown here is derived from an EMBL/GenBank/DDBJ whole genome shotgun (WGS) entry which is preliminary data.</text>
</comment>
<name>A0A388LQJ0_CHABU</name>
<accession>A0A388LQJ0</accession>
<dbReference type="Gramene" id="GBG84596">
    <property type="protein sequence ID" value="GBG84596"/>
    <property type="gene ID" value="CBR_g38879"/>
</dbReference>
<sequence>MIFAWLVDKRSAEVVLGGDIYKLEFKPWLTNAQLREQRRLEEITTFWVIAVQVPLDAMFYLESHIRRAIGPVTMTHPPERDRLKPALETNWWSSSHHQILHAAANAERSFTSQRNVEGEVVHTNSRAVLEDKVVEKKRLKRAAHWAEEVTAAHSSMGGVGNHIPDMNFASIYQNPGFMAPPQATQPNVFLAQLFQEMALAQSGGVFPVAQPSGVFPPMAQPSYTCGFQPYQGMQNTLRPTCLFPRGGQGNPQDGFRGDPSTSQTPPGFDRPGSASLGGRIPGSTPGKQRRVDSERQEMQREDSASSTPRSEGSGDRVTMIGTPGMKTTRSRTPTTLSRGQLEIIENRILPIICLAVKENISVIAWSSGDGASDLFSTASPDQPMPTAVTSIIQAAVRGKFLVRLISDIPMGRFILDLANGRKLKFFVPILDARMETTQLAKLEQEGMRLLPLCWFAEGRRQEL</sequence>